<feature type="compositionally biased region" description="Pro residues" evidence="1">
    <location>
        <begin position="51"/>
        <end position="64"/>
    </location>
</feature>
<organism evidence="3 4">
    <name type="scientific">Microlunatus elymi</name>
    <dbReference type="NCBI Taxonomy" id="2596828"/>
    <lineage>
        <taxon>Bacteria</taxon>
        <taxon>Bacillati</taxon>
        <taxon>Actinomycetota</taxon>
        <taxon>Actinomycetes</taxon>
        <taxon>Propionibacteriales</taxon>
        <taxon>Propionibacteriaceae</taxon>
        <taxon>Microlunatus</taxon>
    </lineage>
</organism>
<keyword evidence="4" id="KW-1185">Reference proteome</keyword>
<dbReference type="Proteomes" id="UP000319263">
    <property type="component" value="Chromosome"/>
</dbReference>
<evidence type="ECO:0000313" key="4">
    <source>
        <dbReference type="Proteomes" id="UP000319263"/>
    </source>
</evidence>
<keyword evidence="2" id="KW-0472">Membrane</keyword>
<reference evidence="3 4" key="1">
    <citation type="submission" date="2019-07" db="EMBL/GenBank/DDBJ databases">
        <title>Microlunatus dokdonensis sp. nov. isolated from the rhizospheric soil of the wild plant Elymus tsukushiensis.</title>
        <authorList>
            <person name="Ghim S.-Y."/>
            <person name="Hwang Y.-J."/>
            <person name="Son J.-S."/>
            <person name="Shin J.-H."/>
        </authorList>
    </citation>
    <scope>NUCLEOTIDE SEQUENCE [LARGE SCALE GENOMIC DNA]</scope>
    <source>
        <strain evidence="3 4">KUDC0627</strain>
    </source>
</reference>
<dbReference type="RefSeq" id="WP_143987588.1">
    <property type="nucleotide sequence ID" value="NZ_CP041692.1"/>
</dbReference>
<keyword evidence="2" id="KW-0812">Transmembrane</keyword>
<protein>
    <submittedName>
        <fullName evidence="3">Uncharacterized protein</fullName>
    </submittedName>
</protein>
<keyword evidence="2" id="KW-1133">Transmembrane helix</keyword>
<feature type="transmembrane region" description="Helical" evidence="2">
    <location>
        <begin position="130"/>
        <end position="147"/>
    </location>
</feature>
<feature type="region of interest" description="Disordered" evidence="1">
    <location>
        <begin position="76"/>
        <end position="95"/>
    </location>
</feature>
<evidence type="ECO:0000313" key="3">
    <source>
        <dbReference type="EMBL" id="QDP97631.1"/>
    </source>
</evidence>
<evidence type="ECO:0000256" key="1">
    <source>
        <dbReference type="SAM" id="MobiDB-lite"/>
    </source>
</evidence>
<evidence type="ECO:0000256" key="2">
    <source>
        <dbReference type="SAM" id="Phobius"/>
    </source>
</evidence>
<gene>
    <name evidence="3" type="ORF">FOE78_18480</name>
</gene>
<proteinExistence type="predicted"/>
<feature type="region of interest" description="Disordered" evidence="1">
    <location>
        <begin position="38"/>
        <end position="71"/>
    </location>
</feature>
<dbReference type="KEGG" id="mik:FOE78_18480"/>
<feature type="transmembrane region" description="Helical" evidence="2">
    <location>
        <begin position="104"/>
        <end position="124"/>
    </location>
</feature>
<dbReference type="EMBL" id="CP041692">
    <property type="protein sequence ID" value="QDP97631.1"/>
    <property type="molecule type" value="Genomic_DNA"/>
</dbReference>
<feature type="compositionally biased region" description="Basic and acidic residues" evidence="1">
    <location>
        <begin position="1"/>
        <end position="11"/>
    </location>
</feature>
<feature type="region of interest" description="Disordered" evidence="1">
    <location>
        <begin position="1"/>
        <end position="26"/>
    </location>
</feature>
<sequence length="163" mass="17973">MRDPRDDRGPDDPLPGDGPDDQEMYDRAFAELIEQFEVLADDPQPVEEEPLPSPVEPEAGPLPPFHFRLDDLALPDDDEPADLVPESEQFVPPNPPWPRPTAPLLIGWLGVGYAIVAMLLIAFGVPLPRWVGWLAVLGFVGGLVLLLSRLPRHRPPDDDGAQL</sequence>
<name>A0A516Q342_9ACTN</name>
<dbReference type="AlphaFoldDB" id="A0A516Q342"/>
<accession>A0A516Q342</accession>